<dbReference type="Proteomes" id="UP000003688">
    <property type="component" value="Unassembled WGS sequence"/>
</dbReference>
<evidence type="ECO:0000313" key="2">
    <source>
        <dbReference type="Proteomes" id="UP000003688"/>
    </source>
</evidence>
<sequence>MEKLFAKFKLDHSFGEDGFILVKTINGLSYLGF</sequence>
<evidence type="ECO:0000313" key="1">
    <source>
        <dbReference type="EMBL" id="EEF62174.1"/>
    </source>
</evidence>
<protein>
    <submittedName>
        <fullName evidence="1">Uncharacterized protein</fullName>
    </submittedName>
</protein>
<organism evidence="1 2">
    <name type="scientific">Pedosphaera parvula (strain Ellin514)</name>
    <dbReference type="NCBI Taxonomy" id="320771"/>
    <lineage>
        <taxon>Bacteria</taxon>
        <taxon>Pseudomonadati</taxon>
        <taxon>Verrucomicrobiota</taxon>
        <taxon>Pedosphaerae</taxon>
        <taxon>Pedosphaerales</taxon>
        <taxon>Pedosphaeraceae</taxon>
        <taxon>Pedosphaera</taxon>
    </lineage>
</organism>
<comment type="caution">
    <text evidence="1">The sequence shown here is derived from an EMBL/GenBank/DDBJ whole genome shotgun (WGS) entry which is preliminary data.</text>
</comment>
<dbReference type="AlphaFoldDB" id="B9XDM8"/>
<reference evidence="1 2" key="1">
    <citation type="journal article" date="2011" name="J. Bacteriol.">
        <title>Genome sequence of 'Pedosphaera parvula' Ellin514, an aerobic Verrucomicrobial isolate from pasture soil.</title>
        <authorList>
            <person name="Kant R."/>
            <person name="van Passel M.W."/>
            <person name="Sangwan P."/>
            <person name="Palva A."/>
            <person name="Lucas S."/>
            <person name="Copeland A."/>
            <person name="Lapidus A."/>
            <person name="Glavina Del Rio T."/>
            <person name="Dalin E."/>
            <person name="Tice H."/>
            <person name="Bruce D."/>
            <person name="Goodwin L."/>
            <person name="Pitluck S."/>
            <person name="Chertkov O."/>
            <person name="Larimer F.W."/>
            <person name="Land M.L."/>
            <person name="Hauser L."/>
            <person name="Brettin T.S."/>
            <person name="Detter J.C."/>
            <person name="Han S."/>
            <person name="de Vos W.M."/>
            <person name="Janssen P.H."/>
            <person name="Smidt H."/>
        </authorList>
    </citation>
    <scope>NUCLEOTIDE SEQUENCE [LARGE SCALE GENOMIC DNA]</scope>
    <source>
        <strain evidence="1 2">Ellin514</strain>
    </source>
</reference>
<keyword evidence="2" id="KW-1185">Reference proteome</keyword>
<proteinExistence type="predicted"/>
<gene>
    <name evidence="1" type="ORF">Cflav_PD6449</name>
</gene>
<accession>B9XDM8</accession>
<dbReference type="EMBL" id="ABOX02000006">
    <property type="protein sequence ID" value="EEF62174.1"/>
    <property type="molecule type" value="Genomic_DNA"/>
</dbReference>
<name>B9XDM8_PEDPL</name>